<name>A0A376ABP5_9HYPH</name>
<sequence>MASLLLRDGVLVAAGGRMRGGWRTLETGPICPDKVGPID</sequence>
<protein>
    <submittedName>
        <fullName evidence="1">Uncharacterized protein</fullName>
    </submittedName>
</protein>
<evidence type="ECO:0000313" key="2">
    <source>
        <dbReference type="Proteomes" id="UP000254764"/>
    </source>
</evidence>
<organism evidence="1 2">
    <name type="scientific">Ciceribacter selenitireducens ATCC BAA-1503</name>
    <dbReference type="NCBI Taxonomy" id="1336235"/>
    <lineage>
        <taxon>Bacteria</taxon>
        <taxon>Pseudomonadati</taxon>
        <taxon>Pseudomonadota</taxon>
        <taxon>Alphaproteobacteria</taxon>
        <taxon>Hyphomicrobiales</taxon>
        <taxon>Rhizobiaceae</taxon>
        <taxon>Ciceribacter</taxon>
    </lineage>
</organism>
<dbReference type="AlphaFoldDB" id="A0A376ABP5"/>
<dbReference type="EMBL" id="UEYP01000017">
    <property type="protein sequence ID" value="SSC65070.1"/>
    <property type="molecule type" value="Genomic_DNA"/>
</dbReference>
<dbReference type="Proteomes" id="UP000254764">
    <property type="component" value="Unassembled WGS sequence"/>
</dbReference>
<accession>A0A376ABP5</accession>
<gene>
    <name evidence="1" type="ORF">RHIZ70_778</name>
</gene>
<keyword evidence="2" id="KW-1185">Reference proteome</keyword>
<proteinExistence type="predicted"/>
<evidence type="ECO:0000313" key="1">
    <source>
        <dbReference type="EMBL" id="SSC65070.1"/>
    </source>
</evidence>
<reference evidence="2" key="1">
    <citation type="submission" date="2018-07" db="EMBL/GenBank/DDBJ databases">
        <authorList>
            <person name="Peiro R."/>
            <person name="Begona"/>
            <person name="Cbmso G."/>
            <person name="Lopez M."/>
            <person name="Gonzalez S."/>
        </authorList>
    </citation>
    <scope>NUCLEOTIDE SEQUENCE [LARGE SCALE GENOMIC DNA]</scope>
</reference>